<gene>
    <name evidence="2" type="ORF">ACFPJ4_07300</name>
</gene>
<dbReference type="InterPro" id="IPR000073">
    <property type="entry name" value="AB_hydrolase_1"/>
</dbReference>
<dbReference type="SUPFAM" id="SSF53474">
    <property type="entry name" value="alpha/beta-Hydrolases"/>
    <property type="match status" value="1"/>
</dbReference>
<dbReference type="RefSeq" id="WP_386739701.1">
    <property type="nucleotide sequence ID" value="NZ_JBHSMG010000001.1"/>
</dbReference>
<sequence length="260" mass="27554">MALLPDAPSPRLVMAPDGVALATYEWGDPDAPVVVAVHGFASSALTNWHLTGWTRELTRSGFRVLALDQRGHGASGKPHDPAAYTMATLVTDVLTVVDTHLVDEFALVGYSLGARVGWHAALELPERISRVVLGGIPGGDPLTRFRVDEARAYLGGGPALDDPLTMTYVQMAAGIPGNDLHALLSLVEGMRGGDQPDPANPPRQPALFATGSEDPIVEASRTLAAAAPHGEFFEIPGRNHFNAPTSKAFREAASAFLVRR</sequence>
<dbReference type="Gene3D" id="3.40.50.1820">
    <property type="entry name" value="alpha/beta hydrolase"/>
    <property type="match status" value="1"/>
</dbReference>
<keyword evidence="3" id="KW-1185">Reference proteome</keyword>
<reference evidence="3" key="1">
    <citation type="journal article" date="2019" name="Int. J. Syst. Evol. Microbiol.">
        <title>The Global Catalogue of Microorganisms (GCM) 10K type strain sequencing project: providing services to taxonomists for standard genome sequencing and annotation.</title>
        <authorList>
            <consortium name="The Broad Institute Genomics Platform"/>
            <consortium name="The Broad Institute Genome Sequencing Center for Infectious Disease"/>
            <person name="Wu L."/>
            <person name="Ma J."/>
        </authorList>
    </citation>
    <scope>NUCLEOTIDE SEQUENCE [LARGE SCALE GENOMIC DNA]</scope>
    <source>
        <strain evidence="3">CGMCC 4.6997</strain>
    </source>
</reference>
<dbReference type="GO" id="GO:0016787">
    <property type="term" value="F:hydrolase activity"/>
    <property type="evidence" value="ECO:0007669"/>
    <property type="project" value="UniProtKB-KW"/>
</dbReference>
<dbReference type="InterPro" id="IPR029058">
    <property type="entry name" value="AB_hydrolase_fold"/>
</dbReference>
<keyword evidence="2" id="KW-0378">Hydrolase</keyword>
<protein>
    <submittedName>
        <fullName evidence="2">Alpha/beta fold hydrolase</fullName>
    </submittedName>
</protein>
<dbReference type="Proteomes" id="UP001596039">
    <property type="component" value="Unassembled WGS sequence"/>
</dbReference>
<feature type="domain" description="AB hydrolase-1" evidence="1">
    <location>
        <begin position="32"/>
        <end position="136"/>
    </location>
</feature>
<name>A0ABW0NRV8_9MICO</name>
<dbReference type="PANTHER" id="PTHR43798">
    <property type="entry name" value="MONOACYLGLYCEROL LIPASE"/>
    <property type="match status" value="1"/>
</dbReference>
<accession>A0ABW0NRV8</accession>
<dbReference type="InterPro" id="IPR050266">
    <property type="entry name" value="AB_hydrolase_sf"/>
</dbReference>
<dbReference type="PANTHER" id="PTHR43798:SF33">
    <property type="entry name" value="HYDROLASE, PUTATIVE (AFU_ORTHOLOGUE AFUA_2G14860)-RELATED"/>
    <property type="match status" value="1"/>
</dbReference>
<evidence type="ECO:0000313" key="2">
    <source>
        <dbReference type="EMBL" id="MFC5502043.1"/>
    </source>
</evidence>
<evidence type="ECO:0000259" key="1">
    <source>
        <dbReference type="Pfam" id="PF00561"/>
    </source>
</evidence>
<dbReference type="Pfam" id="PF00561">
    <property type="entry name" value="Abhydrolase_1"/>
    <property type="match status" value="1"/>
</dbReference>
<proteinExistence type="predicted"/>
<dbReference type="EMBL" id="JBHSMG010000001">
    <property type="protein sequence ID" value="MFC5502043.1"/>
    <property type="molecule type" value="Genomic_DNA"/>
</dbReference>
<comment type="caution">
    <text evidence="2">The sequence shown here is derived from an EMBL/GenBank/DDBJ whole genome shotgun (WGS) entry which is preliminary data.</text>
</comment>
<organism evidence="2 3">
    <name type="scientific">Lysinimonas soli</name>
    <dbReference type="NCBI Taxonomy" id="1074233"/>
    <lineage>
        <taxon>Bacteria</taxon>
        <taxon>Bacillati</taxon>
        <taxon>Actinomycetota</taxon>
        <taxon>Actinomycetes</taxon>
        <taxon>Micrococcales</taxon>
        <taxon>Microbacteriaceae</taxon>
        <taxon>Lysinimonas</taxon>
    </lineage>
</organism>
<dbReference type="PRINTS" id="PR00111">
    <property type="entry name" value="ABHYDROLASE"/>
</dbReference>
<evidence type="ECO:0000313" key="3">
    <source>
        <dbReference type="Proteomes" id="UP001596039"/>
    </source>
</evidence>